<organism evidence="4 5">
    <name type="scientific">Desulfosarcina ovata subsp. sediminis</name>
    <dbReference type="NCBI Taxonomy" id="885957"/>
    <lineage>
        <taxon>Bacteria</taxon>
        <taxon>Pseudomonadati</taxon>
        <taxon>Thermodesulfobacteriota</taxon>
        <taxon>Desulfobacteria</taxon>
        <taxon>Desulfobacterales</taxon>
        <taxon>Desulfosarcinaceae</taxon>
        <taxon>Desulfosarcina</taxon>
    </lineage>
</organism>
<dbReference type="SUPFAM" id="SSF55785">
    <property type="entry name" value="PYP-like sensor domain (PAS domain)"/>
    <property type="match status" value="1"/>
</dbReference>
<dbReference type="Gene3D" id="3.40.50.2300">
    <property type="match status" value="1"/>
</dbReference>
<evidence type="ECO:0000256" key="1">
    <source>
        <dbReference type="ARBA" id="ARBA00022553"/>
    </source>
</evidence>
<reference evidence="4 5" key="1">
    <citation type="submission" date="2019-11" db="EMBL/GenBank/DDBJ databases">
        <title>Comparative genomics of hydrocarbon-degrading Desulfosarcina strains.</title>
        <authorList>
            <person name="Watanabe M."/>
            <person name="Kojima H."/>
            <person name="Fukui M."/>
        </authorList>
    </citation>
    <scope>NUCLEOTIDE SEQUENCE [LARGE SCALE GENOMIC DNA]</scope>
    <source>
        <strain evidence="4 5">28bB2T</strain>
    </source>
</reference>
<feature type="modified residue" description="4-aspartylphosphate" evidence="2">
    <location>
        <position position="57"/>
    </location>
</feature>
<dbReference type="PANTHER" id="PTHR44591">
    <property type="entry name" value="STRESS RESPONSE REGULATOR PROTEIN 1"/>
    <property type="match status" value="1"/>
</dbReference>
<dbReference type="Proteomes" id="UP000425960">
    <property type="component" value="Chromosome"/>
</dbReference>
<evidence type="ECO:0000256" key="2">
    <source>
        <dbReference type="PROSITE-ProRule" id="PRU00169"/>
    </source>
</evidence>
<dbReference type="Pfam" id="PF00072">
    <property type="entry name" value="Response_reg"/>
    <property type="match status" value="1"/>
</dbReference>
<dbReference type="SMART" id="SM00448">
    <property type="entry name" value="REC"/>
    <property type="match status" value="1"/>
</dbReference>
<accession>A0A5K7ZU35</accession>
<feature type="domain" description="Response regulatory" evidence="3">
    <location>
        <begin position="8"/>
        <end position="122"/>
    </location>
</feature>
<sequence>MPTLTDSKILVVEDDPEMCESIRYLLGYYGFEVNTSQNLVDALNTLLAIDYDLVLLDLKLGDQSGFAVMDHLQERALDTQVIVVTGCHAADDAITALKKGATDYLKKPFEADDLLNSVNRVLDRQKHQRELSLFKRVVAASPEAVVIGDHQGRVIYTNVAYHRLMNPRQPVPASAESGDAVPFFDREIKTVLDTGLPWQGKVEMTDATGHPFTAWKRVETVPYTIGGLNYGVALLHDMTPQLELEANQEKFRNLVERTSDWIWEVEKLKNALARVKHLSGMLPICAACKRIRDDNGYWTDIEAYIETHSDAEFSHGICPDCARKLYPELYPE</sequence>
<dbReference type="KEGG" id="dov:DSCO28_42990"/>
<dbReference type="PROSITE" id="PS50110">
    <property type="entry name" value="RESPONSE_REGULATORY"/>
    <property type="match status" value="1"/>
</dbReference>
<dbReference type="Gene3D" id="3.30.450.20">
    <property type="entry name" value="PAS domain"/>
    <property type="match status" value="1"/>
</dbReference>
<dbReference type="RefSeq" id="WP_155323873.1">
    <property type="nucleotide sequence ID" value="NZ_AP021876.1"/>
</dbReference>
<dbReference type="InterPro" id="IPR035965">
    <property type="entry name" value="PAS-like_dom_sf"/>
</dbReference>
<dbReference type="InterPro" id="IPR001789">
    <property type="entry name" value="Sig_transdc_resp-reg_receiver"/>
</dbReference>
<dbReference type="PANTHER" id="PTHR44591:SF3">
    <property type="entry name" value="RESPONSE REGULATORY DOMAIN-CONTAINING PROTEIN"/>
    <property type="match status" value="1"/>
</dbReference>
<protein>
    <recommendedName>
        <fullName evidence="3">Response regulatory domain-containing protein</fullName>
    </recommendedName>
</protein>
<dbReference type="EMBL" id="AP021876">
    <property type="protein sequence ID" value="BBO83733.1"/>
    <property type="molecule type" value="Genomic_DNA"/>
</dbReference>
<evidence type="ECO:0000259" key="3">
    <source>
        <dbReference type="PROSITE" id="PS50110"/>
    </source>
</evidence>
<name>A0A5K7ZU35_9BACT</name>
<gene>
    <name evidence="4" type="ORF">DSCO28_42990</name>
</gene>
<evidence type="ECO:0000313" key="4">
    <source>
        <dbReference type="EMBL" id="BBO83733.1"/>
    </source>
</evidence>
<keyword evidence="1 2" id="KW-0597">Phosphoprotein</keyword>
<dbReference type="AlphaFoldDB" id="A0A5K7ZU35"/>
<proteinExistence type="predicted"/>
<dbReference type="SUPFAM" id="SSF52172">
    <property type="entry name" value="CheY-like"/>
    <property type="match status" value="1"/>
</dbReference>
<dbReference type="InterPro" id="IPR050595">
    <property type="entry name" value="Bact_response_regulator"/>
</dbReference>
<dbReference type="InterPro" id="IPR011006">
    <property type="entry name" value="CheY-like_superfamily"/>
</dbReference>
<evidence type="ECO:0000313" key="5">
    <source>
        <dbReference type="Proteomes" id="UP000425960"/>
    </source>
</evidence>
<dbReference type="GO" id="GO:0000160">
    <property type="term" value="P:phosphorelay signal transduction system"/>
    <property type="evidence" value="ECO:0007669"/>
    <property type="project" value="InterPro"/>
</dbReference>